<evidence type="ECO:0000256" key="1">
    <source>
        <dbReference type="SAM" id="MobiDB-lite"/>
    </source>
</evidence>
<dbReference type="Proteomes" id="UP001176468">
    <property type="component" value="Unassembled WGS sequence"/>
</dbReference>
<dbReference type="InterPro" id="IPR036680">
    <property type="entry name" value="SPOR-like_sf"/>
</dbReference>
<feature type="region of interest" description="Disordered" evidence="1">
    <location>
        <begin position="317"/>
        <end position="337"/>
    </location>
</feature>
<feature type="compositionally biased region" description="Basic and acidic residues" evidence="1">
    <location>
        <begin position="318"/>
        <end position="337"/>
    </location>
</feature>
<dbReference type="EMBL" id="JAUQSZ010000006">
    <property type="protein sequence ID" value="MDO7842703.1"/>
    <property type="molecule type" value="Genomic_DNA"/>
</dbReference>
<feature type="domain" description="SPOR" evidence="2">
    <location>
        <begin position="270"/>
        <end position="331"/>
    </location>
</feature>
<keyword evidence="4" id="KW-1185">Reference proteome</keyword>
<dbReference type="Gene3D" id="2.40.40.10">
    <property type="entry name" value="RlpA-like domain"/>
    <property type="match status" value="1"/>
</dbReference>
<protein>
    <submittedName>
        <fullName evidence="3">SPOR domain-containing protein</fullName>
    </submittedName>
</protein>
<gene>
    <name evidence="3" type="ORF">Q5H94_10225</name>
</gene>
<feature type="region of interest" description="Disordered" evidence="1">
    <location>
        <begin position="24"/>
        <end position="86"/>
    </location>
</feature>
<evidence type="ECO:0000313" key="3">
    <source>
        <dbReference type="EMBL" id="MDO7842703.1"/>
    </source>
</evidence>
<feature type="compositionally biased region" description="Pro residues" evidence="1">
    <location>
        <begin position="245"/>
        <end position="254"/>
    </location>
</feature>
<dbReference type="InterPro" id="IPR007730">
    <property type="entry name" value="SPOR-like_dom"/>
</dbReference>
<dbReference type="PANTHER" id="PTHR34183">
    <property type="entry name" value="ENDOLYTIC PEPTIDOGLYCAN TRANSGLYCOSYLASE RLPA"/>
    <property type="match status" value="1"/>
</dbReference>
<dbReference type="RefSeq" id="WP_304561159.1">
    <property type="nucleotide sequence ID" value="NZ_JAUQSZ010000006.1"/>
</dbReference>
<evidence type="ECO:0000259" key="2">
    <source>
        <dbReference type="Pfam" id="PF05036"/>
    </source>
</evidence>
<feature type="compositionally biased region" description="Low complexity" evidence="1">
    <location>
        <begin position="235"/>
        <end position="244"/>
    </location>
</feature>
<reference evidence="3" key="1">
    <citation type="submission" date="2023-07" db="EMBL/GenBank/DDBJ databases">
        <authorList>
            <person name="Kim M.K."/>
        </authorList>
    </citation>
    <scope>NUCLEOTIDE SEQUENCE</scope>
    <source>
        <strain evidence="3">CA1-15</strain>
    </source>
</reference>
<accession>A0ABT8ZZI5</accession>
<proteinExistence type="predicted"/>
<sequence length="337" mass="34841">MLTLIALLAAAAAERHPAPTILLPEGQSRTEWSAPVQAGPDAAPLPPTENYQRNPSYTRAPAPPPQDVPPEVARSSGPRATSGTQDYDSVVHAGMFDGRGEDQKYDRATATIASPDLPVGSFAELTALDSGRTIVALVVANGIRDGRVALSPETAQALGAGPDAGIRVRGAIPSPQEQNALLSGGPAPARIDAPEALLVALRKRLSVAGARTPVRPKPLPATRPQPQPRPVATRPGAPYALPDGDAPPPPPPARPSVRQSAPIRTPQPAAGGFLVQVAALSSAARAQTVARSLGGRVLPGGNLYRIQLGPFDAGSAKRARDDAARRGYPDARVIRAN</sequence>
<evidence type="ECO:0000313" key="4">
    <source>
        <dbReference type="Proteomes" id="UP001176468"/>
    </source>
</evidence>
<dbReference type="PANTHER" id="PTHR34183:SF1">
    <property type="entry name" value="ENDOLYTIC PEPTIDOGLYCAN TRANSGLYCOSYLASE RLPA"/>
    <property type="match status" value="1"/>
</dbReference>
<dbReference type="InterPro" id="IPR036908">
    <property type="entry name" value="RlpA-like_sf"/>
</dbReference>
<feature type="compositionally biased region" description="Pro residues" evidence="1">
    <location>
        <begin position="215"/>
        <end position="229"/>
    </location>
</feature>
<name>A0ABT8ZZI5_9SPHN</name>
<organism evidence="3 4">
    <name type="scientific">Sphingomonas immobilis</name>
    <dbReference type="NCBI Taxonomy" id="3063997"/>
    <lineage>
        <taxon>Bacteria</taxon>
        <taxon>Pseudomonadati</taxon>
        <taxon>Pseudomonadota</taxon>
        <taxon>Alphaproteobacteria</taxon>
        <taxon>Sphingomonadales</taxon>
        <taxon>Sphingomonadaceae</taxon>
        <taxon>Sphingomonas</taxon>
    </lineage>
</organism>
<feature type="region of interest" description="Disordered" evidence="1">
    <location>
        <begin position="209"/>
        <end position="267"/>
    </location>
</feature>
<dbReference type="SUPFAM" id="SSF110997">
    <property type="entry name" value="Sporulation related repeat"/>
    <property type="match status" value="1"/>
</dbReference>
<dbReference type="Pfam" id="PF05036">
    <property type="entry name" value="SPOR"/>
    <property type="match status" value="1"/>
</dbReference>
<comment type="caution">
    <text evidence="3">The sequence shown here is derived from an EMBL/GenBank/DDBJ whole genome shotgun (WGS) entry which is preliminary data.</text>
</comment>
<dbReference type="Gene3D" id="3.30.70.1070">
    <property type="entry name" value="Sporulation related repeat"/>
    <property type="match status" value="1"/>
</dbReference>